<reference evidence="1" key="1">
    <citation type="submission" date="2023-07" db="EMBL/GenBank/DDBJ databases">
        <authorList>
            <consortium name="AG Swart"/>
            <person name="Singh M."/>
            <person name="Singh A."/>
            <person name="Seah K."/>
            <person name="Emmerich C."/>
        </authorList>
    </citation>
    <scope>NUCLEOTIDE SEQUENCE</scope>
    <source>
        <strain evidence="1">DP1</strain>
    </source>
</reference>
<accession>A0AAD2D1G7</accession>
<evidence type="ECO:0000313" key="2">
    <source>
        <dbReference type="Proteomes" id="UP001295684"/>
    </source>
</evidence>
<name>A0AAD2D1G7_EUPCR</name>
<organism evidence="1 2">
    <name type="scientific">Euplotes crassus</name>
    <dbReference type="NCBI Taxonomy" id="5936"/>
    <lineage>
        <taxon>Eukaryota</taxon>
        <taxon>Sar</taxon>
        <taxon>Alveolata</taxon>
        <taxon>Ciliophora</taxon>
        <taxon>Intramacronucleata</taxon>
        <taxon>Spirotrichea</taxon>
        <taxon>Hypotrichia</taxon>
        <taxon>Euplotida</taxon>
        <taxon>Euplotidae</taxon>
        <taxon>Moneuplotes</taxon>
    </lineage>
</organism>
<gene>
    <name evidence="1" type="ORF">ECRASSUSDP1_LOCUS18041</name>
</gene>
<proteinExistence type="predicted"/>
<dbReference type="EMBL" id="CAMPGE010018232">
    <property type="protein sequence ID" value="CAI2376671.1"/>
    <property type="molecule type" value="Genomic_DNA"/>
</dbReference>
<sequence length="78" mass="9245">MREAVEKSHRQCSIAFNQENFHYTTRSYYQLRLPLLFQKGNLLNRNCEKPSTLVSYEGCKWWLGSEGIQNAKEKEIMT</sequence>
<evidence type="ECO:0000313" key="1">
    <source>
        <dbReference type="EMBL" id="CAI2376671.1"/>
    </source>
</evidence>
<protein>
    <submittedName>
        <fullName evidence="1">Uncharacterized protein</fullName>
    </submittedName>
</protein>
<keyword evidence="2" id="KW-1185">Reference proteome</keyword>
<comment type="caution">
    <text evidence="1">The sequence shown here is derived from an EMBL/GenBank/DDBJ whole genome shotgun (WGS) entry which is preliminary data.</text>
</comment>
<dbReference type="Proteomes" id="UP001295684">
    <property type="component" value="Unassembled WGS sequence"/>
</dbReference>
<dbReference type="AlphaFoldDB" id="A0AAD2D1G7"/>